<comment type="caution">
    <text evidence="1">The sequence shown here is derived from an EMBL/GenBank/DDBJ whole genome shotgun (WGS) entry which is preliminary data.</text>
</comment>
<dbReference type="EMBL" id="BSOW01000023">
    <property type="protein sequence ID" value="GLR89023.1"/>
    <property type="molecule type" value="Genomic_DNA"/>
</dbReference>
<reference evidence="2" key="1">
    <citation type="journal article" date="2019" name="Int. J. Syst. Evol. Microbiol.">
        <title>The Global Catalogue of Microorganisms (GCM) 10K type strain sequencing project: providing services to taxonomists for standard genome sequencing and annotation.</title>
        <authorList>
            <consortium name="The Broad Institute Genomics Platform"/>
            <consortium name="The Broad Institute Genome Sequencing Center for Infectious Disease"/>
            <person name="Wu L."/>
            <person name="Ma J."/>
        </authorList>
    </citation>
    <scope>NUCLEOTIDE SEQUENCE [LARGE SCALE GENOMIC DNA]</scope>
    <source>
        <strain evidence="2">NBRC 102520</strain>
    </source>
</reference>
<protein>
    <recommendedName>
        <fullName evidence="3">Restriction endonuclease</fullName>
    </recommendedName>
</protein>
<name>A0ABQ6B4L7_9BRAD</name>
<keyword evidence="2" id="KW-1185">Reference proteome</keyword>
<organism evidence="1 2">
    <name type="scientific">Bradyrhizobium iriomotense</name>
    <dbReference type="NCBI Taxonomy" id="441950"/>
    <lineage>
        <taxon>Bacteria</taxon>
        <taxon>Pseudomonadati</taxon>
        <taxon>Pseudomonadota</taxon>
        <taxon>Alphaproteobacteria</taxon>
        <taxon>Hyphomicrobiales</taxon>
        <taxon>Nitrobacteraceae</taxon>
        <taxon>Bradyrhizobium</taxon>
    </lineage>
</organism>
<dbReference type="RefSeq" id="WP_284270916.1">
    <property type="nucleotide sequence ID" value="NZ_BSOW01000023.1"/>
</dbReference>
<evidence type="ECO:0000313" key="2">
    <source>
        <dbReference type="Proteomes" id="UP001156905"/>
    </source>
</evidence>
<gene>
    <name evidence="1" type="ORF">GCM10007857_57360</name>
</gene>
<dbReference type="Proteomes" id="UP001156905">
    <property type="component" value="Unassembled WGS sequence"/>
</dbReference>
<proteinExistence type="predicted"/>
<evidence type="ECO:0000313" key="1">
    <source>
        <dbReference type="EMBL" id="GLR89023.1"/>
    </source>
</evidence>
<evidence type="ECO:0008006" key="3">
    <source>
        <dbReference type="Google" id="ProtNLM"/>
    </source>
</evidence>
<accession>A0ABQ6B4L7</accession>
<sequence>MPLLTPDAPFGLPAFSLSGDQIATVLDLLCRGCDEARPHLTPGMLEVPTTMVVRKAVRRVKKSLGLTNLQVRGEHELEDMATNDPTILGRIDITLQFLHQFGDEDAYVAVECKRVRAGDPTLNGSYVTQGVDRFATGQYATGHDWGFMLGYVLALPASAVVDAVDARIRKTYGEPAGLTAESAHSLALAVLEGALAQSGSHVIRIKHVFVDMSQAAPLASPSEITSTPIT</sequence>